<evidence type="ECO:0000259" key="7">
    <source>
        <dbReference type="Pfam" id="PF08546"/>
    </source>
</evidence>
<evidence type="ECO:0000256" key="3">
    <source>
        <dbReference type="ARBA" id="ARBA00022857"/>
    </source>
</evidence>
<evidence type="ECO:0000313" key="9">
    <source>
        <dbReference type="Proteomes" id="UP001378960"/>
    </source>
</evidence>
<organism evidence="8 9">
    <name type="scientific">Pichia kluyveri</name>
    <name type="common">Yeast</name>
    <dbReference type="NCBI Taxonomy" id="36015"/>
    <lineage>
        <taxon>Eukaryota</taxon>
        <taxon>Fungi</taxon>
        <taxon>Dikarya</taxon>
        <taxon>Ascomycota</taxon>
        <taxon>Saccharomycotina</taxon>
        <taxon>Pichiomycetes</taxon>
        <taxon>Pichiales</taxon>
        <taxon>Pichiaceae</taxon>
        <taxon>Pichia</taxon>
    </lineage>
</organism>
<comment type="caution">
    <text evidence="8">The sequence shown here is derived from an EMBL/GenBank/DDBJ whole genome shotgun (WGS) entry which is preliminary data.</text>
</comment>
<evidence type="ECO:0000256" key="1">
    <source>
        <dbReference type="ARBA" id="ARBA00007870"/>
    </source>
</evidence>
<evidence type="ECO:0000259" key="6">
    <source>
        <dbReference type="Pfam" id="PF02558"/>
    </source>
</evidence>
<evidence type="ECO:0000256" key="2">
    <source>
        <dbReference type="ARBA" id="ARBA00013014"/>
    </source>
</evidence>
<accession>A0AAV5R0Z9</accession>
<dbReference type="InterPro" id="IPR013752">
    <property type="entry name" value="KPA_reductase"/>
</dbReference>
<dbReference type="SUPFAM" id="SSF48179">
    <property type="entry name" value="6-phosphogluconate dehydrogenase C-terminal domain-like"/>
    <property type="match status" value="1"/>
</dbReference>
<keyword evidence="9" id="KW-1185">Reference proteome</keyword>
<dbReference type="Gene3D" id="1.10.1040.10">
    <property type="entry name" value="N-(1-d-carboxylethyl)-l-norvaline Dehydrogenase, domain 2"/>
    <property type="match status" value="1"/>
</dbReference>
<gene>
    <name evidence="8" type="ORF">DAPK24_017410</name>
</gene>
<dbReference type="SUPFAM" id="SSF51735">
    <property type="entry name" value="NAD(P)-binding Rossmann-fold domains"/>
    <property type="match status" value="1"/>
</dbReference>
<keyword evidence="4" id="KW-0560">Oxidoreductase</keyword>
<dbReference type="InterPro" id="IPR013328">
    <property type="entry name" value="6PGD_dom2"/>
</dbReference>
<keyword evidence="3" id="KW-0521">NADP</keyword>
<dbReference type="GO" id="GO:0008677">
    <property type="term" value="F:2-dehydropantoate 2-reductase activity"/>
    <property type="evidence" value="ECO:0007669"/>
    <property type="project" value="UniProtKB-EC"/>
</dbReference>
<reference evidence="8 9" key="1">
    <citation type="journal article" date="2023" name="Elife">
        <title>Identification of key yeast species and microbe-microbe interactions impacting larval growth of Drosophila in the wild.</title>
        <authorList>
            <person name="Mure A."/>
            <person name="Sugiura Y."/>
            <person name="Maeda R."/>
            <person name="Honda K."/>
            <person name="Sakurai N."/>
            <person name="Takahashi Y."/>
            <person name="Watada M."/>
            <person name="Katoh T."/>
            <person name="Gotoh A."/>
            <person name="Gotoh Y."/>
            <person name="Taniguchi I."/>
            <person name="Nakamura K."/>
            <person name="Hayashi T."/>
            <person name="Katayama T."/>
            <person name="Uemura T."/>
            <person name="Hattori Y."/>
        </authorList>
    </citation>
    <scope>NUCLEOTIDE SEQUENCE [LARGE SCALE GENOMIC DNA]</scope>
    <source>
        <strain evidence="8 9">PK-24</strain>
    </source>
</reference>
<dbReference type="GO" id="GO:0015940">
    <property type="term" value="P:pantothenate biosynthetic process"/>
    <property type="evidence" value="ECO:0007669"/>
    <property type="project" value="InterPro"/>
</dbReference>
<dbReference type="InterPro" id="IPR013332">
    <property type="entry name" value="KPR_N"/>
</dbReference>
<dbReference type="Pfam" id="PF08546">
    <property type="entry name" value="ApbA_C"/>
    <property type="match status" value="1"/>
</dbReference>
<dbReference type="NCBIfam" id="TIGR00745">
    <property type="entry name" value="apbA_panE"/>
    <property type="match status" value="1"/>
</dbReference>
<dbReference type="GO" id="GO:0005739">
    <property type="term" value="C:mitochondrion"/>
    <property type="evidence" value="ECO:0007669"/>
    <property type="project" value="TreeGrafter"/>
</dbReference>
<dbReference type="EMBL" id="BTGB01000002">
    <property type="protein sequence ID" value="GMM45166.1"/>
    <property type="molecule type" value="Genomic_DNA"/>
</dbReference>
<dbReference type="Gene3D" id="3.40.50.720">
    <property type="entry name" value="NAD(P)-binding Rossmann-like Domain"/>
    <property type="match status" value="1"/>
</dbReference>
<proteinExistence type="inferred from homology"/>
<dbReference type="Proteomes" id="UP001378960">
    <property type="component" value="Unassembled WGS sequence"/>
</dbReference>
<dbReference type="EC" id="1.1.1.169" evidence="2"/>
<dbReference type="InterPro" id="IPR003710">
    <property type="entry name" value="ApbA"/>
</dbReference>
<comment type="similarity">
    <text evidence="1">Belongs to the ketopantoate reductase family.</text>
</comment>
<name>A0AAV5R0Z9_PICKL</name>
<evidence type="ECO:0000313" key="8">
    <source>
        <dbReference type="EMBL" id="GMM45166.1"/>
    </source>
</evidence>
<protein>
    <recommendedName>
        <fullName evidence="2">2-dehydropantoate 2-reductase</fullName>
        <ecNumber evidence="2">1.1.1.169</ecNumber>
    </recommendedName>
    <alternativeName>
        <fullName evidence="5">Ketopantoate reductase</fullName>
    </alternativeName>
</protein>
<dbReference type="Pfam" id="PF02558">
    <property type="entry name" value="ApbA"/>
    <property type="match status" value="1"/>
</dbReference>
<feature type="domain" description="Ketopantoate reductase N-terminal" evidence="6">
    <location>
        <begin position="3"/>
        <end position="162"/>
    </location>
</feature>
<dbReference type="InterPro" id="IPR008927">
    <property type="entry name" value="6-PGluconate_DH-like_C_sf"/>
</dbReference>
<sequence length="352" mass="39951">MSVYVLGAGGVGTLIASSLTKQFNVNFIVRNAAKLNYLKNTNNTFQIKQLFNNDKIIDYKINGAYTTETIPDGVIDFLLISVKTFDTVNALTPLLNKINNQTKILLVQNGMGVVDELYEKLWKEESERPIIYQGVISHGVWQSPEQNNTYNYNHAGFGYLKICQIPRDLKASIEQLKQDEISMRNDKFIDALLNGDLNVTGYSYDELLVYQIQKFLVNCCMNATTSIVDCINYKLSDLKETDELFTSIISEGLKVLFKAYPSLQSSELAKDLLNTDKELDFVKYVGFTINSKNSTSMRQDVINLRNIEIDYINGHIVKKAIENKMYAPVNDTIRKLVQIKLATNRRTAEEAN</sequence>
<dbReference type="GO" id="GO:0050661">
    <property type="term" value="F:NADP binding"/>
    <property type="evidence" value="ECO:0007669"/>
    <property type="project" value="TreeGrafter"/>
</dbReference>
<dbReference type="PANTHER" id="PTHR43765">
    <property type="entry name" value="2-DEHYDROPANTOATE 2-REDUCTASE-RELATED"/>
    <property type="match status" value="1"/>
</dbReference>
<feature type="domain" description="Ketopantoate reductase C-terminal" evidence="7">
    <location>
        <begin position="210"/>
        <end position="338"/>
    </location>
</feature>
<dbReference type="AlphaFoldDB" id="A0AAV5R0Z9"/>
<dbReference type="InterPro" id="IPR050838">
    <property type="entry name" value="Ketopantoate_reductase"/>
</dbReference>
<dbReference type="PANTHER" id="PTHR43765:SF2">
    <property type="entry name" value="2-DEHYDROPANTOATE 2-REDUCTASE"/>
    <property type="match status" value="1"/>
</dbReference>
<evidence type="ECO:0000256" key="4">
    <source>
        <dbReference type="ARBA" id="ARBA00023002"/>
    </source>
</evidence>
<dbReference type="InterPro" id="IPR036291">
    <property type="entry name" value="NAD(P)-bd_dom_sf"/>
</dbReference>
<evidence type="ECO:0000256" key="5">
    <source>
        <dbReference type="ARBA" id="ARBA00032024"/>
    </source>
</evidence>